<feature type="compositionally biased region" description="Low complexity" evidence="1">
    <location>
        <begin position="73"/>
        <end position="83"/>
    </location>
</feature>
<proteinExistence type="predicted"/>
<name>A0A517P7N8_9PLAN</name>
<reference evidence="2 3" key="1">
    <citation type="submission" date="2019-02" db="EMBL/GenBank/DDBJ databases">
        <title>Deep-cultivation of Planctomycetes and their phenomic and genomic characterization uncovers novel biology.</title>
        <authorList>
            <person name="Wiegand S."/>
            <person name="Jogler M."/>
            <person name="Boedeker C."/>
            <person name="Pinto D."/>
            <person name="Vollmers J."/>
            <person name="Rivas-Marin E."/>
            <person name="Kohn T."/>
            <person name="Peeters S.H."/>
            <person name="Heuer A."/>
            <person name="Rast P."/>
            <person name="Oberbeckmann S."/>
            <person name="Bunk B."/>
            <person name="Jeske O."/>
            <person name="Meyerdierks A."/>
            <person name="Storesund J.E."/>
            <person name="Kallscheuer N."/>
            <person name="Luecker S."/>
            <person name="Lage O.M."/>
            <person name="Pohl T."/>
            <person name="Merkel B.J."/>
            <person name="Hornburger P."/>
            <person name="Mueller R.-W."/>
            <person name="Bruemmer F."/>
            <person name="Labrenz M."/>
            <person name="Spormann A.M."/>
            <person name="Op den Camp H."/>
            <person name="Overmann J."/>
            <person name="Amann R."/>
            <person name="Jetten M.S.M."/>
            <person name="Mascher T."/>
            <person name="Medema M.H."/>
            <person name="Devos D.P."/>
            <person name="Kaster A.-K."/>
            <person name="Ovreas L."/>
            <person name="Rohde M."/>
            <person name="Galperin M.Y."/>
            <person name="Jogler C."/>
        </authorList>
    </citation>
    <scope>NUCLEOTIDE SEQUENCE [LARGE SCALE GENOMIC DNA]</scope>
    <source>
        <strain evidence="2 3">CA12</strain>
    </source>
</reference>
<dbReference type="OrthoDB" id="9797194at2"/>
<evidence type="ECO:0000313" key="3">
    <source>
        <dbReference type="Proteomes" id="UP000318741"/>
    </source>
</evidence>
<accession>A0A517P7N8</accession>
<dbReference type="InterPro" id="IPR035069">
    <property type="entry name" value="TTHA1013/TTHA0281-like"/>
</dbReference>
<evidence type="ECO:0000313" key="2">
    <source>
        <dbReference type="EMBL" id="QDT15382.1"/>
    </source>
</evidence>
<dbReference type="RefSeq" id="WP_145358187.1">
    <property type="nucleotide sequence ID" value="NZ_CP036265.1"/>
</dbReference>
<keyword evidence="3" id="KW-1185">Reference proteome</keyword>
<evidence type="ECO:0008006" key="4">
    <source>
        <dbReference type="Google" id="ProtNLM"/>
    </source>
</evidence>
<protein>
    <recommendedName>
        <fullName evidence="4">HicB family protein</fullName>
    </recommendedName>
</protein>
<dbReference type="SUPFAM" id="SSF143100">
    <property type="entry name" value="TTHA1013/TTHA0281-like"/>
    <property type="match status" value="1"/>
</dbReference>
<feature type="region of interest" description="Disordered" evidence="1">
    <location>
        <begin position="52"/>
        <end position="83"/>
    </location>
</feature>
<evidence type="ECO:0000256" key="1">
    <source>
        <dbReference type="SAM" id="MobiDB-lite"/>
    </source>
</evidence>
<dbReference type="EMBL" id="CP036265">
    <property type="protein sequence ID" value="QDT15382.1"/>
    <property type="molecule type" value="Genomic_DNA"/>
</dbReference>
<dbReference type="Proteomes" id="UP000318741">
    <property type="component" value="Chromosome"/>
</dbReference>
<sequence>MKAIDRYPHWVRWNDEDGVYVGRCPDLFRGGVHGDDPVAVFEELRSAMADCLDDASPSASPWPDDRSNPGRDATTPAAGIAAA</sequence>
<gene>
    <name evidence="2" type="ORF">CA12_14670</name>
</gene>
<organism evidence="2 3">
    <name type="scientific">Alienimonas californiensis</name>
    <dbReference type="NCBI Taxonomy" id="2527989"/>
    <lineage>
        <taxon>Bacteria</taxon>
        <taxon>Pseudomonadati</taxon>
        <taxon>Planctomycetota</taxon>
        <taxon>Planctomycetia</taxon>
        <taxon>Planctomycetales</taxon>
        <taxon>Planctomycetaceae</taxon>
        <taxon>Alienimonas</taxon>
    </lineage>
</organism>
<dbReference type="AlphaFoldDB" id="A0A517P7N8"/>
<dbReference type="KEGG" id="acaf:CA12_14670"/>